<protein>
    <recommendedName>
        <fullName evidence="6">Acetate--CoA ligase</fullName>
        <ecNumber evidence="6">6.2.1.1</ecNumber>
    </recommendedName>
</protein>
<keyword evidence="2" id="KW-0436">Ligase</keyword>
<dbReference type="GO" id="GO:0005524">
    <property type="term" value="F:ATP binding"/>
    <property type="evidence" value="ECO:0007669"/>
    <property type="project" value="UniProtKB-KW"/>
</dbReference>
<reference evidence="11 12" key="1">
    <citation type="journal article" date="2014" name="Int. J. Syst. Evol. Microbiol.">
        <title>Complete genome sequence of Corynebacterium casei LMG S-19264T (=DSM 44701T), isolated from a smear-ripened cheese.</title>
        <authorList>
            <consortium name="US DOE Joint Genome Institute (JGI-PGF)"/>
            <person name="Walter F."/>
            <person name="Albersmeier A."/>
            <person name="Kalinowski J."/>
            <person name="Ruckert C."/>
        </authorList>
    </citation>
    <scope>NUCLEOTIDE SEQUENCE [LARGE SCALE GENOMIC DNA]</scope>
    <source>
        <strain evidence="11 12">NBRC 110095</strain>
    </source>
</reference>
<evidence type="ECO:0000256" key="4">
    <source>
        <dbReference type="ARBA" id="ARBA00022840"/>
    </source>
</evidence>
<dbReference type="GO" id="GO:0005829">
    <property type="term" value="C:cytosol"/>
    <property type="evidence" value="ECO:0007669"/>
    <property type="project" value="TreeGrafter"/>
</dbReference>
<dbReference type="NCBIfam" id="TIGR02188">
    <property type="entry name" value="Ac_CoA_lig_AcsA"/>
    <property type="match status" value="1"/>
</dbReference>
<dbReference type="InterPro" id="IPR032387">
    <property type="entry name" value="ACAS_N"/>
</dbReference>
<dbReference type="PROSITE" id="PS00455">
    <property type="entry name" value="AMP_BINDING"/>
    <property type="match status" value="1"/>
</dbReference>
<dbReference type="Pfam" id="PF16177">
    <property type="entry name" value="ACAS_N"/>
    <property type="match status" value="1"/>
</dbReference>
<dbReference type="Gene3D" id="3.30.300.30">
    <property type="match status" value="1"/>
</dbReference>
<dbReference type="InterPro" id="IPR045851">
    <property type="entry name" value="AMP-bd_C_sf"/>
</dbReference>
<accession>A0AA37WLU2</accession>
<sequence>MENSFVKGGEKNNNHQPPLSDAQSLSSSHSHEHQASIKYLNKYQNSIENKEAFWQEQASQLQWSKPFTQVSDVSFDKNDLHIRWFADGELNVCVNCVDRHLAERADQPAIVWEGDNPDHSISLTYKQLHEEICKLANALESLGVTAGDRVILYMPMVPEAAFAMLACARIGAIHSAVFGGFSSAALADRINNCEAKLIITADLGLRGTKSIPLKASVDEALTLAEGHSVDKVLVVKQPHGSGTPAWNDKVDLWYHDCVDNQSTEHTPPTFDAEHPLFILYTSGSTGKPKGLQHSSGGYLCYAQTTFKEVFDYRDGEVFWCTADIGWITGHTYLIYGPLAAGATTIMYEGVPNFPTLARFGEVIDKHNVNIFYTAPTTIRMLMADANTALSGSQRTSLRILGTVGEPISPDVWQWYYDDFGLQQAQVVDTWWQTETGGHLIVPIPDSGPVKPGAAQRPFYGIEPQLVDSNGDILEGETSGHLVILDSWPGQARTIWGDHQRFIDTYFSTYEGMYFSGDGARRDEDGDYWITGRVDDVLNVSGHRLGTAEIESAALTYSDIAEAAVVGYPHDVKGQGIYIFVVAKTGVESAETLTDSVRSKIRQALGPIATPDHIQWSPDLPKTRSGKIMRRILRKIASNDFAELGDTSTLADPSVVDKLISGRKDLN</sequence>
<dbReference type="InterPro" id="IPR025110">
    <property type="entry name" value="AMP-bd_C"/>
</dbReference>
<dbReference type="GO" id="GO:0016208">
    <property type="term" value="F:AMP binding"/>
    <property type="evidence" value="ECO:0007669"/>
    <property type="project" value="InterPro"/>
</dbReference>
<evidence type="ECO:0000256" key="1">
    <source>
        <dbReference type="ARBA" id="ARBA00006432"/>
    </source>
</evidence>
<dbReference type="InterPro" id="IPR020845">
    <property type="entry name" value="AMP-binding_CS"/>
</dbReference>
<dbReference type="Gene3D" id="3.40.50.12780">
    <property type="entry name" value="N-terminal domain of ligase-like"/>
    <property type="match status" value="1"/>
</dbReference>
<dbReference type="GO" id="GO:0019427">
    <property type="term" value="P:acetyl-CoA biosynthetic process from acetate"/>
    <property type="evidence" value="ECO:0007669"/>
    <property type="project" value="UniProtKB-UniRule"/>
</dbReference>
<dbReference type="FunFam" id="3.40.50.12780:FF:000001">
    <property type="entry name" value="Acetyl-coenzyme A synthetase"/>
    <property type="match status" value="1"/>
</dbReference>
<evidence type="ECO:0000256" key="5">
    <source>
        <dbReference type="ARBA" id="ARBA00022990"/>
    </source>
</evidence>
<evidence type="ECO:0000256" key="6">
    <source>
        <dbReference type="NCBIfam" id="TIGR02188"/>
    </source>
</evidence>
<dbReference type="NCBIfam" id="NF001208">
    <property type="entry name" value="PRK00174.1"/>
    <property type="match status" value="1"/>
</dbReference>
<dbReference type="SUPFAM" id="SSF56801">
    <property type="entry name" value="Acetyl-CoA synthetase-like"/>
    <property type="match status" value="1"/>
</dbReference>
<dbReference type="EC" id="6.2.1.1" evidence="6"/>
<dbReference type="EMBL" id="BSPD01000045">
    <property type="protein sequence ID" value="GLS26374.1"/>
    <property type="molecule type" value="Genomic_DNA"/>
</dbReference>
<dbReference type="PANTHER" id="PTHR24095:SF14">
    <property type="entry name" value="ACETYL-COENZYME A SYNTHETASE 1"/>
    <property type="match status" value="1"/>
</dbReference>
<dbReference type="GO" id="GO:0003987">
    <property type="term" value="F:acetate-CoA ligase activity"/>
    <property type="evidence" value="ECO:0007669"/>
    <property type="project" value="UniProtKB-UniRule"/>
</dbReference>
<dbReference type="CDD" id="cd05966">
    <property type="entry name" value="ACS"/>
    <property type="match status" value="1"/>
</dbReference>
<evidence type="ECO:0000256" key="2">
    <source>
        <dbReference type="ARBA" id="ARBA00022598"/>
    </source>
</evidence>
<evidence type="ECO:0000256" key="7">
    <source>
        <dbReference type="SAM" id="MobiDB-lite"/>
    </source>
</evidence>
<evidence type="ECO:0000259" key="9">
    <source>
        <dbReference type="Pfam" id="PF13193"/>
    </source>
</evidence>
<keyword evidence="5" id="KW-0007">Acetylation</keyword>
<gene>
    <name evidence="11" type="primary">acsA</name>
    <name evidence="11" type="ORF">GCM10007877_20890</name>
</gene>
<keyword evidence="12" id="KW-1185">Reference proteome</keyword>
<feature type="region of interest" description="Disordered" evidence="7">
    <location>
        <begin position="1"/>
        <end position="31"/>
    </location>
</feature>
<dbReference type="Proteomes" id="UP001156870">
    <property type="component" value="Unassembled WGS sequence"/>
</dbReference>
<comment type="similarity">
    <text evidence="1">Belongs to the ATP-dependent AMP-binding enzyme family.</text>
</comment>
<dbReference type="Pfam" id="PF13193">
    <property type="entry name" value="AMP-binding_C"/>
    <property type="match status" value="1"/>
</dbReference>
<dbReference type="RefSeq" id="WP_232594748.1">
    <property type="nucleotide sequence ID" value="NZ_BSPD01000045.1"/>
</dbReference>
<feature type="domain" description="AMP-binding enzyme C-terminal" evidence="9">
    <location>
        <begin position="548"/>
        <end position="626"/>
    </location>
</feature>
<feature type="domain" description="Acetyl-coenzyme A synthetase N-terminal" evidence="10">
    <location>
        <begin position="39"/>
        <end position="96"/>
    </location>
</feature>
<evidence type="ECO:0000259" key="8">
    <source>
        <dbReference type="Pfam" id="PF00501"/>
    </source>
</evidence>
<feature type="domain" description="AMP-dependent synthetase/ligase" evidence="8">
    <location>
        <begin position="98"/>
        <end position="483"/>
    </location>
</feature>
<evidence type="ECO:0000256" key="3">
    <source>
        <dbReference type="ARBA" id="ARBA00022741"/>
    </source>
</evidence>
<feature type="compositionally biased region" description="Low complexity" evidence="7">
    <location>
        <begin position="19"/>
        <end position="28"/>
    </location>
</feature>
<dbReference type="Pfam" id="PF00501">
    <property type="entry name" value="AMP-binding"/>
    <property type="match status" value="1"/>
</dbReference>
<dbReference type="InterPro" id="IPR011904">
    <property type="entry name" value="Ac_CoA_lig"/>
</dbReference>
<dbReference type="InterPro" id="IPR000873">
    <property type="entry name" value="AMP-dep_synth/lig_dom"/>
</dbReference>
<dbReference type="InterPro" id="IPR042099">
    <property type="entry name" value="ANL_N_sf"/>
</dbReference>
<evidence type="ECO:0000313" key="11">
    <source>
        <dbReference type="EMBL" id="GLS26374.1"/>
    </source>
</evidence>
<dbReference type="AlphaFoldDB" id="A0AA37WLU2"/>
<keyword evidence="4" id="KW-0067">ATP-binding</keyword>
<proteinExistence type="inferred from homology"/>
<organism evidence="11 12">
    <name type="scientific">Marinibactrum halimedae</name>
    <dbReference type="NCBI Taxonomy" id="1444977"/>
    <lineage>
        <taxon>Bacteria</taxon>
        <taxon>Pseudomonadati</taxon>
        <taxon>Pseudomonadota</taxon>
        <taxon>Gammaproteobacteria</taxon>
        <taxon>Cellvibrionales</taxon>
        <taxon>Cellvibrionaceae</taxon>
        <taxon>Marinibactrum</taxon>
    </lineage>
</organism>
<comment type="caution">
    <text evidence="11">The sequence shown here is derived from an EMBL/GenBank/DDBJ whole genome shotgun (WGS) entry which is preliminary data.</text>
</comment>
<evidence type="ECO:0000259" key="10">
    <source>
        <dbReference type="Pfam" id="PF16177"/>
    </source>
</evidence>
<keyword evidence="3" id="KW-0547">Nucleotide-binding</keyword>
<evidence type="ECO:0000313" key="12">
    <source>
        <dbReference type="Proteomes" id="UP001156870"/>
    </source>
</evidence>
<dbReference type="PANTHER" id="PTHR24095">
    <property type="entry name" value="ACETYL-COENZYME A SYNTHETASE"/>
    <property type="match status" value="1"/>
</dbReference>
<name>A0AA37WLU2_9GAMM</name>
<dbReference type="FunFam" id="3.30.300.30:FF:000004">
    <property type="entry name" value="Acetyl-coenzyme A synthetase"/>
    <property type="match status" value="1"/>
</dbReference>